<dbReference type="GO" id="GO:0003735">
    <property type="term" value="F:structural constituent of ribosome"/>
    <property type="evidence" value="ECO:0007669"/>
    <property type="project" value="InterPro"/>
</dbReference>
<evidence type="ECO:0000256" key="2">
    <source>
        <dbReference type="ARBA" id="ARBA00005436"/>
    </source>
</evidence>
<evidence type="ECO:0000256" key="5">
    <source>
        <dbReference type="ARBA" id="ARBA00035301"/>
    </source>
</evidence>
<dbReference type="InterPro" id="IPR044076">
    <property type="entry name" value="Ribosomal_P2"/>
</dbReference>
<name>A0AA36M5K0_CYLNA</name>
<gene>
    <name evidence="9" type="ORF">CYNAS_LOCUS10593</name>
</gene>
<comment type="similarity">
    <text evidence="2">Belongs to the eukaryotic ribosomal protein P1/P2 family.</text>
</comment>
<evidence type="ECO:0000313" key="10">
    <source>
        <dbReference type="Proteomes" id="UP001176961"/>
    </source>
</evidence>
<reference evidence="9" key="1">
    <citation type="submission" date="2023-07" db="EMBL/GenBank/DDBJ databases">
        <authorList>
            <consortium name="CYATHOMIX"/>
        </authorList>
    </citation>
    <scope>NUCLEOTIDE SEQUENCE</scope>
    <source>
        <strain evidence="9">N/A</strain>
    </source>
</reference>
<feature type="signal peptide" evidence="8">
    <location>
        <begin position="1"/>
        <end position="17"/>
    </location>
</feature>
<keyword evidence="8" id="KW-0732">Signal</keyword>
<evidence type="ECO:0000256" key="6">
    <source>
        <dbReference type="ARBA" id="ARBA00035443"/>
    </source>
</evidence>
<proteinExistence type="inferred from homology"/>
<sequence length="142" mass="14734">MLLEFFALGILACSALGQGILTPQELVNALPKPADLFDFKIPGSGNVHGAKGQKGAEMGMSDQIRPESSKGAATKPPGSESRVPGKMHYVSAYLFALAGGSELPKLEDLENILGAVGVDIDVEAAKLVISRLEGTSIGEVIT</sequence>
<keyword evidence="4" id="KW-0687">Ribonucleoprotein</keyword>
<dbReference type="CDD" id="cd05833">
    <property type="entry name" value="Ribosomal_P2"/>
    <property type="match status" value="1"/>
</dbReference>
<evidence type="ECO:0000256" key="7">
    <source>
        <dbReference type="SAM" id="MobiDB-lite"/>
    </source>
</evidence>
<dbReference type="GO" id="GO:0022625">
    <property type="term" value="C:cytosolic large ribosomal subunit"/>
    <property type="evidence" value="ECO:0007669"/>
    <property type="project" value="InterPro"/>
</dbReference>
<dbReference type="AlphaFoldDB" id="A0AA36M5K0"/>
<feature type="region of interest" description="Disordered" evidence="7">
    <location>
        <begin position="48"/>
        <end position="84"/>
    </location>
</feature>
<protein>
    <recommendedName>
        <fullName evidence="5">Large ribosomal subunit protein P2</fullName>
    </recommendedName>
    <alternativeName>
        <fullName evidence="6">60S acidic ribosomal protein P2</fullName>
    </alternativeName>
</protein>
<organism evidence="9 10">
    <name type="scientific">Cylicocyclus nassatus</name>
    <name type="common">Nematode worm</name>
    <dbReference type="NCBI Taxonomy" id="53992"/>
    <lineage>
        <taxon>Eukaryota</taxon>
        <taxon>Metazoa</taxon>
        <taxon>Ecdysozoa</taxon>
        <taxon>Nematoda</taxon>
        <taxon>Chromadorea</taxon>
        <taxon>Rhabditida</taxon>
        <taxon>Rhabditina</taxon>
        <taxon>Rhabditomorpha</taxon>
        <taxon>Strongyloidea</taxon>
        <taxon>Strongylidae</taxon>
        <taxon>Cylicocyclus</taxon>
    </lineage>
</organism>
<evidence type="ECO:0000256" key="3">
    <source>
        <dbReference type="ARBA" id="ARBA00022980"/>
    </source>
</evidence>
<dbReference type="EMBL" id="CATQJL010000223">
    <property type="protein sequence ID" value="CAJ0598610.1"/>
    <property type="molecule type" value="Genomic_DNA"/>
</dbReference>
<evidence type="ECO:0000313" key="9">
    <source>
        <dbReference type="EMBL" id="CAJ0598610.1"/>
    </source>
</evidence>
<feature type="chain" id="PRO_5041392568" description="Large ribosomal subunit protein P2" evidence="8">
    <location>
        <begin position="18"/>
        <end position="142"/>
    </location>
</feature>
<comment type="caution">
    <text evidence="9">The sequence shown here is derived from an EMBL/GenBank/DDBJ whole genome shotgun (WGS) entry which is preliminary data.</text>
</comment>
<evidence type="ECO:0000256" key="1">
    <source>
        <dbReference type="ARBA" id="ARBA00003362"/>
    </source>
</evidence>
<comment type="function">
    <text evidence="1">Plays an important role in the elongation step of protein synthesis.</text>
</comment>
<evidence type="ECO:0000256" key="4">
    <source>
        <dbReference type="ARBA" id="ARBA00023274"/>
    </source>
</evidence>
<accession>A0AA36M5K0</accession>
<dbReference type="Proteomes" id="UP001176961">
    <property type="component" value="Unassembled WGS sequence"/>
</dbReference>
<dbReference type="InterPro" id="IPR038716">
    <property type="entry name" value="P1/P2_N_sf"/>
</dbReference>
<keyword evidence="3" id="KW-0689">Ribosomal protein</keyword>
<keyword evidence="10" id="KW-1185">Reference proteome</keyword>
<dbReference type="GO" id="GO:0002182">
    <property type="term" value="P:cytoplasmic translational elongation"/>
    <property type="evidence" value="ECO:0007669"/>
    <property type="project" value="InterPro"/>
</dbReference>
<dbReference type="Gene3D" id="1.10.10.1410">
    <property type="match status" value="1"/>
</dbReference>
<evidence type="ECO:0000256" key="8">
    <source>
        <dbReference type="SAM" id="SignalP"/>
    </source>
</evidence>